<dbReference type="PANTHER" id="PTHR40787:SF3">
    <property type="entry name" value="PROTEIN TRANSPORT PROTEIN SEC39"/>
    <property type="match status" value="1"/>
</dbReference>
<dbReference type="EMBL" id="JASBNA010000075">
    <property type="protein sequence ID" value="KAK7678220.1"/>
    <property type="molecule type" value="Genomic_DNA"/>
</dbReference>
<keyword evidence="7" id="KW-1185">Reference proteome</keyword>
<comment type="caution">
    <text evidence="6">The sequence shown here is derived from an EMBL/GenBank/DDBJ whole genome shotgun (WGS) entry which is preliminary data.</text>
</comment>
<gene>
    <name evidence="6" type="ORF">QCA50_018790</name>
</gene>
<evidence type="ECO:0000313" key="6">
    <source>
        <dbReference type="EMBL" id="KAK7678220.1"/>
    </source>
</evidence>
<accession>A0AAW0FNI4</accession>
<reference evidence="6 7" key="1">
    <citation type="submission" date="2022-09" db="EMBL/GenBank/DDBJ databases">
        <authorList>
            <person name="Palmer J.M."/>
        </authorList>
    </citation>
    <scope>NUCLEOTIDE SEQUENCE [LARGE SCALE GENOMIC DNA]</scope>
    <source>
        <strain evidence="6 7">DSM 7382</strain>
    </source>
</reference>
<dbReference type="InterPro" id="IPR013244">
    <property type="entry name" value="Sec39_domain"/>
</dbReference>
<evidence type="ECO:0000256" key="3">
    <source>
        <dbReference type="ARBA" id="ARBA00022824"/>
    </source>
</evidence>
<proteinExistence type="predicted"/>
<evidence type="ECO:0000313" key="7">
    <source>
        <dbReference type="Proteomes" id="UP001385951"/>
    </source>
</evidence>
<evidence type="ECO:0000256" key="4">
    <source>
        <dbReference type="ARBA" id="ARBA00022927"/>
    </source>
</evidence>
<comment type="subcellular location">
    <subcellularLocation>
        <location evidence="1">Endoplasmic reticulum</location>
    </subcellularLocation>
</comment>
<organism evidence="6 7">
    <name type="scientific">Cerrena zonata</name>
    <dbReference type="NCBI Taxonomy" id="2478898"/>
    <lineage>
        <taxon>Eukaryota</taxon>
        <taxon>Fungi</taxon>
        <taxon>Dikarya</taxon>
        <taxon>Basidiomycota</taxon>
        <taxon>Agaricomycotina</taxon>
        <taxon>Agaricomycetes</taxon>
        <taxon>Polyporales</taxon>
        <taxon>Cerrenaceae</taxon>
        <taxon>Cerrena</taxon>
    </lineage>
</organism>
<feature type="domain" description="Sec39" evidence="5">
    <location>
        <begin position="314"/>
        <end position="725"/>
    </location>
</feature>
<dbReference type="Pfam" id="PF08314">
    <property type="entry name" value="Sec39"/>
    <property type="match status" value="1"/>
</dbReference>
<dbReference type="AlphaFoldDB" id="A0AAW0FNI4"/>
<sequence length="790" mass="89880">MNSSRSLEEGERGGFDAKIFLSVARLLTLNQKTASVGLKEAFDVIGNAVNYHSKLQFTNIGNILSLLLLYSSPASVPIEDIAFASFGEANLALVGEDLEEVSNWLTDKANLSDDILLGSDDSELIISTARNLAVDIQFESQAYDFLLDSTASQEEILYRFTVSKAINLSSYFLDISRFNALFELSKGYPPFEKWYTGIVKPFTYYWSNYGSISGAESIRFNQFVRINSLSGKFDVLISPINEESSNEHLSVNKWMNNVILPLISHYESDFRPLLPWLFDENRFEAINVSSIEMLKIYDYIRDTLNVLSLSLGPGRILTNVDFDPEKLESDCSSLLVFIDQNHELSSLYEPNSDAVTTLQDTLETCEKLYSINKLTIAQFLKLRYSRALDYSSKEKEITIIMHGLNETNYQQLLSSARLFSKAFIAIDPEHESQINRLIVERFLFFNLFDIVEEFYKEDEFKLTADTYFQLANKKFWDSFNQASNLNDKIGKLNLASKCVRIFDLLSSNPELSEENRGSIIKTKHLLKVINNIKNFKIVVERGKHFTPYQLITQFGLVDSKETDGKNSPINLITTILENNPKSYLAYEKLYKIFVDFLIFLDDSGSDISMTYLPKIKSACIESALIDTNFDFAYKNSIELLTYYSDKNGNELNSLWLTFYQVGKFISPEWFGDYDTSINNEKISILTKQREVLALALKLIKPNESSIDNSKLLLTQWENINQEIENWYASLQTRSQSNTHSTTRTDQVKENLGALTNDLISDATNTTNQASEKLSNLFVSGLGWAIGANPE</sequence>
<dbReference type="GO" id="GO:0005783">
    <property type="term" value="C:endoplasmic reticulum"/>
    <property type="evidence" value="ECO:0007669"/>
    <property type="project" value="UniProtKB-SubCell"/>
</dbReference>
<keyword evidence="4" id="KW-0653">Protein transport</keyword>
<keyword evidence="3" id="KW-0256">Endoplasmic reticulum</keyword>
<keyword evidence="2" id="KW-0813">Transport</keyword>
<name>A0AAW0FNI4_9APHY</name>
<evidence type="ECO:0000256" key="2">
    <source>
        <dbReference type="ARBA" id="ARBA00022448"/>
    </source>
</evidence>
<dbReference type="GO" id="GO:0006890">
    <property type="term" value="P:retrograde vesicle-mediated transport, Golgi to endoplasmic reticulum"/>
    <property type="evidence" value="ECO:0007669"/>
    <property type="project" value="InterPro"/>
</dbReference>
<dbReference type="GO" id="GO:0015031">
    <property type="term" value="P:protein transport"/>
    <property type="evidence" value="ECO:0007669"/>
    <property type="project" value="UniProtKB-KW"/>
</dbReference>
<dbReference type="Proteomes" id="UP001385951">
    <property type="component" value="Unassembled WGS sequence"/>
</dbReference>
<protein>
    <recommendedName>
        <fullName evidence="5">Sec39 domain-containing protein</fullName>
    </recommendedName>
</protein>
<evidence type="ECO:0000259" key="5">
    <source>
        <dbReference type="Pfam" id="PF08314"/>
    </source>
</evidence>
<dbReference type="PANTHER" id="PTHR40787">
    <property type="entry name" value="SECRETED PROTEIN"/>
    <property type="match status" value="1"/>
</dbReference>
<evidence type="ECO:0000256" key="1">
    <source>
        <dbReference type="ARBA" id="ARBA00004240"/>
    </source>
</evidence>